<gene>
    <name evidence="1" type="ORF">LTRI10_LOCUS44485</name>
</gene>
<reference evidence="1 2" key="1">
    <citation type="submission" date="2024-04" db="EMBL/GenBank/DDBJ databases">
        <authorList>
            <person name="Fracassetti M."/>
        </authorList>
    </citation>
    <scope>NUCLEOTIDE SEQUENCE [LARGE SCALE GENOMIC DNA]</scope>
</reference>
<proteinExistence type="predicted"/>
<evidence type="ECO:0000313" key="1">
    <source>
        <dbReference type="EMBL" id="CAL1404649.1"/>
    </source>
</evidence>
<dbReference type="EMBL" id="OZ034820">
    <property type="protein sequence ID" value="CAL1404649.1"/>
    <property type="molecule type" value="Genomic_DNA"/>
</dbReference>
<organism evidence="1 2">
    <name type="scientific">Linum trigynum</name>
    <dbReference type="NCBI Taxonomy" id="586398"/>
    <lineage>
        <taxon>Eukaryota</taxon>
        <taxon>Viridiplantae</taxon>
        <taxon>Streptophyta</taxon>
        <taxon>Embryophyta</taxon>
        <taxon>Tracheophyta</taxon>
        <taxon>Spermatophyta</taxon>
        <taxon>Magnoliopsida</taxon>
        <taxon>eudicotyledons</taxon>
        <taxon>Gunneridae</taxon>
        <taxon>Pentapetalae</taxon>
        <taxon>rosids</taxon>
        <taxon>fabids</taxon>
        <taxon>Malpighiales</taxon>
        <taxon>Linaceae</taxon>
        <taxon>Linum</taxon>
    </lineage>
</organism>
<dbReference type="AlphaFoldDB" id="A0AAV2G319"/>
<name>A0AAV2G319_9ROSI</name>
<dbReference type="Proteomes" id="UP001497516">
    <property type="component" value="Chromosome 7"/>
</dbReference>
<keyword evidence="2" id="KW-1185">Reference proteome</keyword>
<sequence>MIASRIELAPSRILFSFPWNPDMTGRNVREGYRSDIPKPDRTSDMFSATVRNAWFSPRIVPNNALEITAPDRLSTIRLRSTTVVVARRRSSTSLSTSCPLIQRKEWTRLVLRSSRVQILRSWRQWWP</sequence>
<evidence type="ECO:0000313" key="2">
    <source>
        <dbReference type="Proteomes" id="UP001497516"/>
    </source>
</evidence>
<protein>
    <submittedName>
        <fullName evidence="1">Uncharacterized protein</fullName>
    </submittedName>
</protein>
<accession>A0AAV2G319</accession>